<dbReference type="EMBL" id="JAWXYB010000018">
    <property type="protein sequence ID" value="MDX5932480.1"/>
    <property type="molecule type" value="Genomic_DNA"/>
</dbReference>
<evidence type="ECO:0000313" key="1">
    <source>
        <dbReference type="EMBL" id="MDX5932480.1"/>
    </source>
</evidence>
<organism evidence="1 2">
    <name type="scientific">Acidiphilium acidophilum</name>
    <name type="common">Thiobacillus acidophilus</name>
    <dbReference type="NCBI Taxonomy" id="76588"/>
    <lineage>
        <taxon>Bacteria</taxon>
        <taxon>Pseudomonadati</taxon>
        <taxon>Pseudomonadota</taxon>
        <taxon>Alphaproteobacteria</taxon>
        <taxon>Acetobacterales</taxon>
        <taxon>Acidocellaceae</taxon>
        <taxon>Acidiphilium</taxon>
    </lineage>
</organism>
<evidence type="ECO:0000313" key="2">
    <source>
        <dbReference type="Proteomes" id="UP001279553"/>
    </source>
</evidence>
<proteinExistence type="predicted"/>
<reference evidence="1 2" key="1">
    <citation type="submission" date="2023-11" db="EMBL/GenBank/DDBJ databases">
        <title>MicrobeMod: A computational toolkit for identifying prokaryotic methylation and restriction-modification with nanopore sequencing.</title>
        <authorList>
            <person name="Crits-Christoph A."/>
            <person name="Kang S.C."/>
            <person name="Lee H."/>
            <person name="Ostrov N."/>
        </authorList>
    </citation>
    <scope>NUCLEOTIDE SEQUENCE [LARGE SCALE GENOMIC DNA]</scope>
    <source>
        <strain evidence="1 2">DSMZ 700</strain>
    </source>
</reference>
<sequence>MQFVAIASAEICRAALDLGGQRRNPKPKRIIWPIPLDPADIRIPDANYHGVHFGPGNRSWPPRRKHLKITS</sequence>
<keyword evidence="2" id="KW-1185">Reference proteome</keyword>
<dbReference type="AlphaFoldDB" id="A0AAW9DWJ2"/>
<accession>A0AAW9DWJ2</accession>
<protein>
    <submittedName>
        <fullName evidence="1">Uncharacterized protein</fullName>
    </submittedName>
</protein>
<gene>
    <name evidence="1" type="ORF">SIL87_17115</name>
</gene>
<dbReference type="Proteomes" id="UP001279553">
    <property type="component" value="Unassembled WGS sequence"/>
</dbReference>
<dbReference type="RefSeq" id="WP_319615333.1">
    <property type="nucleotide sequence ID" value="NZ_JAWXYB010000018.1"/>
</dbReference>
<name>A0AAW9DWJ2_ACIAO</name>
<comment type="caution">
    <text evidence="1">The sequence shown here is derived from an EMBL/GenBank/DDBJ whole genome shotgun (WGS) entry which is preliminary data.</text>
</comment>